<accession>B6WPW5</accession>
<reference evidence="1 2" key="2">
    <citation type="submission" date="2008-10" db="EMBL/GenBank/DDBJ databases">
        <authorList>
            <person name="Fulton L."/>
            <person name="Clifton S."/>
            <person name="Fulton B."/>
            <person name="Xu J."/>
            <person name="Minx P."/>
            <person name="Pepin K.H."/>
            <person name="Johnson M."/>
            <person name="Bhonagiri V."/>
            <person name="Nash W.E."/>
            <person name="Mardis E.R."/>
            <person name="Wilson R.K."/>
        </authorList>
    </citation>
    <scope>NUCLEOTIDE SEQUENCE [LARGE SCALE GENOMIC DNA]</scope>
    <source>
        <strain evidence="1 2">ATCC 29098</strain>
    </source>
</reference>
<name>B6WPW5_9BACT</name>
<protein>
    <submittedName>
        <fullName evidence="1">Uncharacterized protein</fullName>
    </submittedName>
</protein>
<sequence length="62" mass="6966">MLPLFLCLQDKRRRRVCSRKASSAQRGGGPPFVDKRCVLPLALPFLAKKLFSWPVLCPVIAL</sequence>
<comment type="caution">
    <text evidence="1">The sequence shown here is derived from an EMBL/GenBank/DDBJ whole genome shotgun (WGS) entry which is preliminary data.</text>
</comment>
<dbReference type="HOGENOM" id="CLU_2896785_0_0_7"/>
<dbReference type="Proteomes" id="UP000003676">
    <property type="component" value="Unassembled WGS sequence"/>
</dbReference>
<gene>
    <name evidence="1" type="ORF">DESPIG_00085</name>
</gene>
<reference evidence="1 2" key="1">
    <citation type="submission" date="2008-10" db="EMBL/GenBank/DDBJ databases">
        <title>Draft genome sequence of Desulvovibrio piger (ATCC 29098).</title>
        <authorList>
            <person name="Sudarsanam P."/>
            <person name="Ley R."/>
            <person name="Guruge J."/>
            <person name="Turnbaugh P.J."/>
            <person name="Mahowald M."/>
            <person name="Liep D."/>
            <person name="Gordon J."/>
        </authorList>
    </citation>
    <scope>NUCLEOTIDE SEQUENCE [LARGE SCALE GENOMIC DNA]</scope>
    <source>
        <strain evidence="1 2">ATCC 29098</strain>
    </source>
</reference>
<dbReference type="AlphaFoldDB" id="B6WPW5"/>
<proteinExistence type="predicted"/>
<evidence type="ECO:0000313" key="2">
    <source>
        <dbReference type="Proteomes" id="UP000003676"/>
    </source>
</evidence>
<organism evidence="1 2">
    <name type="scientific">Desulfovibrio piger ATCC 29098</name>
    <dbReference type="NCBI Taxonomy" id="411464"/>
    <lineage>
        <taxon>Bacteria</taxon>
        <taxon>Pseudomonadati</taxon>
        <taxon>Thermodesulfobacteriota</taxon>
        <taxon>Desulfovibrionia</taxon>
        <taxon>Desulfovibrionales</taxon>
        <taxon>Desulfovibrionaceae</taxon>
        <taxon>Desulfovibrio</taxon>
    </lineage>
</organism>
<evidence type="ECO:0000313" key="1">
    <source>
        <dbReference type="EMBL" id="EEB34966.1"/>
    </source>
</evidence>
<dbReference type="EMBL" id="ABXU01000003">
    <property type="protein sequence ID" value="EEB34966.1"/>
    <property type="molecule type" value="Genomic_DNA"/>
</dbReference>